<feature type="domain" description="GDPGP1-like N-terminal" evidence="2">
    <location>
        <begin position="138"/>
        <end position="212"/>
    </location>
</feature>
<dbReference type="InterPro" id="IPR058866">
    <property type="entry name" value="GDPGP1_N"/>
</dbReference>
<dbReference type="PANTHER" id="PTHR20884:SF8">
    <property type="entry name" value="GDP-D-GLUCOSE PHOSPHORYLASE 1"/>
    <property type="match status" value="1"/>
</dbReference>
<accession>G0PKT1</accession>
<organism evidence="4">
    <name type="scientific">Caenorhabditis brenneri</name>
    <name type="common">Nematode worm</name>
    <dbReference type="NCBI Taxonomy" id="135651"/>
    <lineage>
        <taxon>Eukaryota</taxon>
        <taxon>Metazoa</taxon>
        <taxon>Ecdysozoa</taxon>
        <taxon>Nematoda</taxon>
        <taxon>Chromadorea</taxon>
        <taxon>Rhabditida</taxon>
        <taxon>Rhabditina</taxon>
        <taxon>Rhabditomorpha</taxon>
        <taxon>Rhabditoidea</taxon>
        <taxon>Rhabditidae</taxon>
        <taxon>Peloderinae</taxon>
        <taxon>Caenorhabditis</taxon>
    </lineage>
</organism>
<keyword evidence="1" id="KW-0472">Membrane</keyword>
<dbReference type="eggNOG" id="KOG2720">
    <property type="taxonomic scope" value="Eukaryota"/>
</dbReference>
<dbReference type="EMBL" id="GL380928">
    <property type="protein sequence ID" value="EGT33010.1"/>
    <property type="molecule type" value="Genomic_DNA"/>
</dbReference>
<gene>
    <name evidence="3" type="ORF">CAEBREN_14039</name>
</gene>
<dbReference type="HOGENOM" id="CLU_1262510_0_0_1"/>
<dbReference type="OrthoDB" id="417175at2759"/>
<dbReference type="InterPro" id="IPR026506">
    <property type="entry name" value="GDPGP"/>
</dbReference>
<evidence type="ECO:0000259" key="2">
    <source>
        <dbReference type="Pfam" id="PF26217"/>
    </source>
</evidence>
<dbReference type="GO" id="GO:0016787">
    <property type="term" value="F:hydrolase activity"/>
    <property type="evidence" value="ECO:0007669"/>
    <property type="project" value="UniProtKB-KW"/>
</dbReference>
<dbReference type="Proteomes" id="UP000008068">
    <property type="component" value="Unassembled WGS sequence"/>
</dbReference>
<dbReference type="GO" id="GO:0000166">
    <property type="term" value="F:nucleotide binding"/>
    <property type="evidence" value="ECO:0007669"/>
    <property type="project" value="UniProtKB-KW"/>
</dbReference>
<dbReference type="AlphaFoldDB" id="G0PKT1"/>
<proteinExistence type="predicted"/>
<evidence type="ECO:0000256" key="1">
    <source>
        <dbReference type="SAM" id="Phobius"/>
    </source>
</evidence>
<protein>
    <recommendedName>
        <fullName evidence="2">GDPGP1-like N-terminal domain-containing protein</fullName>
    </recommendedName>
</protein>
<dbReference type="GO" id="GO:0005085">
    <property type="term" value="F:guanyl-nucleotide exchange factor activity"/>
    <property type="evidence" value="ECO:0007669"/>
    <property type="project" value="UniProtKB-KW"/>
</dbReference>
<dbReference type="GO" id="GO:0005737">
    <property type="term" value="C:cytoplasm"/>
    <property type="evidence" value="ECO:0007669"/>
    <property type="project" value="UniProtKB-SubCell"/>
</dbReference>
<dbReference type="GO" id="GO:0080048">
    <property type="term" value="F:GDP-D-glucose phosphorylase activity"/>
    <property type="evidence" value="ECO:0007669"/>
    <property type="project" value="UniProtKB-EC"/>
</dbReference>
<feature type="transmembrane region" description="Helical" evidence="1">
    <location>
        <begin position="28"/>
        <end position="46"/>
    </location>
</feature>
<dbReference type="PANTHER" id="PTHR20884">
    <property type="entry name" value="GDP-D-GLUCOSE PHOSPHORYLASE 1"/>
    <property type="match status" value="1"/>
</dbReference>
<keyword evidence="1" id="KW-0812">Transmembrane</keyword>
<evidence type="ECO:0000313" key="4">
    <source>
        <dbReference type="Proteomes" id="UP000008068"/>
    </source>
</evidence>
<keyword evidence="1" id="KW-1133">Transmembrane helix</keyword>
<dbReference type="Pfam" id="PF26217">
    <property type="entry name" value="GDPGP1_N"/>
    <property type="match status" value="1"/>
</dbReference>
<dbReference type="STRING" id="135651.G0PKT1"/>
<dbReference type="GO" id="GO:0006006">
    <property type="term" value="P:glucose metabolic process"/>
    <property type="evidence" value="ECO:0007669"/>
    <property type="project" value="TreeGrafter"/>
</dbReference>
<evidence type="ECO:0000313" key="3">
    <source>
        <dbReference type="EMBL" id="EGT33010.1"/>
    </source>
</evidence>
<reference evidence="4" key="1">
    <citation type="submission" date="2011-07" db="EMBL/GenBank/DDBJ databases">
        <authorList>
            <consortium name="Caenorhabditis brenneri Sequencing and Analysis Consortium"/>
            <person name="Wilson R.K."/>
        </authorList>
    </citation>
    <scope>NUCLEOTIDE SEQUENCE [LARGE SCALE GENOMIC DNA]</scope>
    <source>
        <strain evidence="4">PB2801</strain>
    </source>
</reference>
<keyword evidence="4" id="KW-1185">Reference proteome</keyword>
<name>G0PKT1_CAEBE</name>
<sequence length="219" mass="25721">MLALAWFEYPVLFHLLHPAVSAARQIRLSVLLTTCVTLFHTLFVFFSKSMLSHSRRPRPVDKMPMRKIVMLGANARTQRSVSSIQLPSEYSPSASSAPYFNYCPSDFILDLRNHPKEESEENYSNGHSTEDKETKKPLKELLHDRWENAKQYNAFNYSLNCMYRCLDGKYDLSMQLNIERGELRRKPMHFKHIKEPFNNLRFNFTKLHDNEVYSVLPEV</sequence>
<dbReference type="InParanoid" id="G0PKT1"/>